<dbReference type="GO" id="GO:0006520">
    <property type="term" value="P:amino acid metabolic process"/>
    <property type="evidence" value="ECO:0007669"/>
    <property type="project" value="InterPro"/>
</dbReference>
<dbReference type="eggNOG" id="arCOG01130">
    <property type="taxonomic scope" value="Archaea"/>
</dbReference>
<dbReference type="PROSITE" id="PS00105">
    <property type="entry name" value="AA_TRANSFER_CLASS_1"/>
    <property type="match status" value="1"/>
</dbReference>
<dbReference type="SUPFAM" id="SSF53383">
    <property type="entry name" value="PLP-dependent transferases"/>
    <property type="match status" value="1"/>
</dbReference>
<dbReference type="EMBL" id="CP003243">
    <property type="protein sequence ID" value="AFC99574.1"/>
    <property type="molecule type" value="Genomic_DNA"/>
</dbReference>
<dbReference type="GeneID" id="11970708"/>
<sequence>MKIAKKVIDLPPSGIRKYFDIASTIKDVISLGVGEPDFITPWRVREASIYGLEKGRTTYTSNWGLLELRELISKYTYEGMGVDYDPNDEVLVTTGVSEGIDLAVRAITDPGDEILVVEPSYVSYKPCIIMAGGVPVPVATTEENEFKVRREDIEAKITPRTIAIIMNYPNNPTGAIMTRKDLEEVADVAVEHGLMILSDEVYEKLTYDGRHVSIASLNGMRDSTILLNGFSKAFAMTGWRLGYACGNSDVIEAMMKIHQYTMLCAPITAQVGAIEALKNGQKDMLEMVKEYDRRRRVIVRGFNAMGMHCFEPRGAFYSFPSIKFTGLSSEEFSERLLYEQGVVTVPGSVFGEPGIGHLRCSYCASMEDIKEALSRIGRFLDGLKKEEKAPRIRGRARRR</sequence>
<evidence type="ECO:0000256" key="7">
    <source>
        <dbReference type="RuleBase" id="RU000481"/>
    </source>
</evidence>
<protein>
    <recommendedName>
        <fullName evidence="7">Aminotransferase</fullName>
        <ecNumber evidence="7">2.6.1.-</ecNumber>
    </recommendedName>
</protein>
<evidence type="ECO:0000256" key="2">
    <source>
        <dbReference type="ARBA" id="ARBA00007441"/>
    </source>
</evidence>
<name>H8IAA0_METCZ</name>
<accession>H8IAA0</accession>
<keyword evidence="5 7" id="KW-0808">Transferase</keyword>
<dbReference type="PANTHER" id="PTHR46383">
    <property type="entry name" value="ASPARTATE AMINOTRANSFERASE"/>
    <property type="match status" value="1"/>
</dbReference>
<dbReference type="CDD" id="cd00609">
    <property type="entry name" value="AAT_like"/>
    <property type="match status" value="1"/>
</dbReference>
<dbReference type="GO" id="GO:0008483">
    <property type="term" value="F:transaminase activity"/>
    <property type="evidence" value="ECO:0007669"/>
    <property type="project" value="UniProtKB-KW"/>
</dbReference>
<evidence type="ECO:0000313" key="10">
    <source>
        <dbReference type="Proteomes" id="UP000005233"/>
    </source>
</evidence>
<dbReference type="PANTHER" id="PTHR46383:SF3">
    <property type="entry name" value="ASPARTATE AMINOTRANSFERASE-RELATED"/>
    <property type="match status" value="1"/>
</dbReference>
<comment type="cofactor">
    <cofactor evidence="1 7">
        <name>pyridoxal 5'-phosphate</name>
        <dbReference type="ChEBI" id="CHEBI:597326"/>
    </cofactor>
</comment>
<evidence type="ECO:0000256" key="3">
    <source>
        <dbReference type="ARBA" id="ARBA00011738"/>
    </source>
</evidence>
<feature type="domain" description="Aminotransferase class I/classII large" evidence="8">
    <location>
        <begin position="26"/>
        <end position="376"/>
    </location>
</feature>
<dbReference type="OrthoDB" id="372018at2157"/>
<dbReference type="InterPro" id="IPR015421">
    <property type="entry name" value="PyrdxlP-dep_Trfase_major"/>
</dbReference>
<comment type="similarity">
    <text evidence="2 7">Belongs to the class-I pyridoxal-phosphate-dependent aminotransferase family.</text>
</comment>
<dbReference type="Gene3D" id="3.40.640.10">
    <property type="entry name" value="Type I PLP-dependent aspartate aminotransferase-like (Major domain)"/>
    <property type="match status" value="1"/>
</dbReference>
<dbReference type="RefSeq" id="WP_014405413.1">
    <property type="nucleotide sequence ID" value="NC_017034.1"/>
</dbReference>
<dbReference type="EC" id="2.6.1.-" evidence="7"/>
<dbReference type="HOGENOM" id="CLU_017584_4_3_2"/>
<keyword evidence="6" id="KW-0663">Pyridoxal phosphate</keyword>
<dbReference type="STRING" id="1041930.Mtc_0813"/>
<gene>
    <name evidence="9" type="ordered locus">Mtc_0813</name>
</gene>
<evidence type="ECO:0000313" key="9">
    <source>
        <dbReference type="EMBL" id="AFC99574.1"/>
    </source>
</evidence>
<evidence type="ECO:0000256" key="4">
    <source>
        <dbReference type="ARBA" id="ARBA00022576"/>
    </source>
</evidence>
<dbReference type="Gene3D" id="3.90.1150.10">
    <property type="entry name" value="Aspartate Aminotransferase, domain 1"/>
    <property type="match status" value="1"/>
</dbReference>
<reference evidence="9 10" key="1">
    <citation type="journal article" date="2012" name="J. Bacteriol.">
        <title>Complete genome sequence of a thermophilic methanogen, Methanocella conradii HZ254, isolated from Chinese rice field soil.</title>
        <authorList>
            <person name="Lu Z."/>
            <person name="Lu Y."/>
        </authorList>
    </citation>
    <scope>NUCLEOTIDE SEQUENCE [LARGE SCALE GENOMIC DNA]</scope>
    <source>
        <strain evidence="10">DSM 24694 / JCM 17849 / CGMCC 1.5162 / HZ254</strain>
    </source>
</reference>
<dbReference type="FunFam" id="3.40.640.10:FF:000033">
    <property type="entry name" value="Aspartate aminotransferase"/>
    <property type="match status" value="1"/>
</dbReference>
<evidence type="ECO:0000256" key="5">
    <source>
        <dbReference type="ARBA" id="ARBA00022679"/>
    </source>
</evidence>
<dbReference type="KEGG" id="mez:Mtc_0813"/>
<evidence type="ECO:0000259" key="8">
    <source>
        <dbReference type="Pfam" id="PF00155"/>
    </source>
</evidence>
<dbReference type="InterPro" id="IPR015422">
    <property type="entry name" value="PyrdxlP-dep_Trfase_small"/>
</dbReference>
<dbReference type="InterPro" id="IPR004838">
    <property type="entry name" value="NHTrfase_class1_PyrdxlP-BS"/>
</dbReference>
<comment type="subunit">
    <text evidence="3">Homodimer.</text>
</comment>
<dbReference type="InterPro" id="IPR004839">
    <property type="entry name" value="Aminotransferase_I/II_large"/>
</dbReference>
<dbReference type="Pfam" id="PF00155">
    <property type="entry name" value="Aminotran_1_2"/>
    <property type="match status" value="1"/>
</dbReference>
<dbReference type="InterPro" id="IPR050596">
    <property type="entry name" value="AspAT/PAT-like"/>
</dbReference>
<dbReference type="GO" id="GO:0030170">
    <property type="term" value="F:pyridoxal phosphate binding"/>
    <property type="evidence" value="ECO:0007669"/>
    <property type="project" value="InterPro"/>
</dbReference>
<evidence type="ECO:0000256" key="6">
    <source>
        <dbReference type="ARBA" id="ARBA00022898"/>
    </source>
</evidence>
<keyword evidence="10" id="KW-1185">Reference proteome</keyword>
<dbReference type="Proteomes" id="UP000005233">
    <property type="component" value="Chromosome"/>
</dbReference>
<evidence type="ECO:0000256" key="1">
    <source>
        <dbReference type="ARBA" id="ARBA00001933"/>
    </source>
</evidence>
<dbReference type="InterPro" id="IPR015424">
    <property type="entry name" value="PyrdxlP-dep_Trfase"/>
</dbReference>
<proteinExistence type="inferred from homology"/>
<keyword evidence="4 7" id="KW-0032">Aminotransferase</keyword>
<dbReference type="AlphaFoldDB" id="H8IAA0"/>
<organism evidence="9 10">
    <name type="scientific">Methanocella conradii (strain DSM 24694 / JCM 17849 / CGMCC 1.5162 / HZ254)</name>
    <dbReference type="NCBI Taxonomy" id="1041930"/>
    <lineage>
        <taxon>Archaea</taxon>
        <taxon>Methanobacteriati</taxon>
        <taxon>Methanobacteriota</taxon>
        <taxon>Stenosarchaea group</taxon>
        <taxon>Methanomicrobia</taxon>
        <taxon>Methanocellales</taxon>
        <taxon>Methanocellaceae</taxon>
        <taxon>Methanocella</taxon>
    </lineage>
</organism>